<dbReference type="InterPro" id="IPR029261">
    <property type="entry name" value="Transposase_Znf"/>
</dbReference>
<dbReference type="PANTHER" id="PTHR33498:SF1">
    <property type="entry name" value="TRANSPOSASE FOR INSERTION SEQUENCE ELEMENT IS1557"/>
    <property type="match status" value="1"/>
</dbReference>
<reference evidence="2 3" key="1">
    <citation type="submission" date="2023-04" db="EMBL/GenBank/DDBJ databases">
        <title>Streptomyces chengmaiensis sp. nov. isolated from the stem of mangrove plant in Hainan.</title>
        <authorList>
            <person name="Huang X."/>
            <person name="Zhou S."/>
            <person name="Chu X."/>
            <person name="Xie Y."/>
            <person name="Lin Y."/>
        </authorList>
    </citation>
    <scope>NUCLEOTIDE SEQUENCE [LARGE SCALE GENOMIC DNA]</scope>
    <source>
        <strain evidence="2 3">HNM0663</strain>
    </source>
</reference>
<dbReference type="Pfam" id="PF14690">
    <property type="entry name" value="Zn_ribbon_ISL3"/>
    <property type="match status" value="1"/>
</dbReference>
<keyword evidence="3" id="KW-1185">Reference proteome</keyword>
<accession>A0ABT6HUQ7</accession>
<protein>
    <submittedName>
        <fullName evidence="2">Transposase family protein</fullName>
    </submittedName>
</protein>
<comment type="caution">
    <text evidence="2">The sequence shown here is derived from an EMBL/GenBank/DDBJ whole genome shotgun (WGS) entry which is preliminary data.</text>
</comment>
<evidence type="ECO:0000313" key="2">
    <source>
        <dbReference type="EMBL" id="MDH2391564.1"/>
    </source>
</evidence>
<evidence type="ECO:0000313" key="3">
    <source>
        <dbReference type="Proteomes" id="UP001223144"/>
    </source>
</evidence>
<proteinExistence type="predicted"/>
<dbReference type="PANTHER" id="PTHR33498">
    <property type="entry name" value="TRANSPOSASE FOR INSERTION SEQUENCE ELEMENT IS1557"/>
    <property type="match status" value="1"/>
</dbReference>
<dbReference type="InterPro" id="IPR047951">
    <property type="entry name" value="Transpos_ISL3"/>
</dbReference>
<dbReference type="Proteomes" id="UP001223144">
    <property type="component" value="Unassembled WGS sequence"/>
</dbReference>
<feature type="domain" description="Transposase IS204/IS1001/IS1096/IS1165 zinc-finger" evidence="1">
    <location>
        <begin position="12"/>
        <end position="56"/>
    </location>
</feature>
<name>A0ABT6HUQ7_9ACTN</name>
<gene>
    <name evidence="2" type="ORF">QCN29_22840</name>
</gene>
<organism evidence="2 3">
    <name type="scientific">Streptomyces chengmaiensis</name>
    <dbReference type="NCBI Taxonomy" id="3040919"/>
    <lineage>
        <taxon>Bacteria</taxon>
        <taxon>Bacillati</taxon>
        <taxon>Actinomycetota</taxon>
        <taxon>Actinomycetes</taxon>
        <taxon>Kitasatosporales</taxon>
        <taxon>Streptomycetaceae</taxon>
        <taxon>Streptomyces</taxon>
    </lineage>
</organism>
<evidence type="ECO:0000259" key="1">
    <source>
        <dbReference type="Pfam" id="PF14690"/>
    </source>
</evidence>
<dbReference type="EMBL" id="JARWBG010000029">
    <property type="protein sequence ID" value="MDH2391564.1"/>
    <property type="molecule type" value="Genomic_DNA"/>
</dbReference>
<sequence>MTVHAHTRSGVPAGCTGCGALSAWVHSRYVRRLADVTLAGQPVRIDLSVRRLYCENATCPKVTFAEQIAGLTMRYQRRTPPGLRQVPRMRGWLTIRAGRGG</sequence>